<keyword evidence="3" id="KW-1185">Reference proteome</keyword>
<dbReference type="GO" id="GO:0005634">
    <property type="term" value="C:nucleus"/>
    <property type="evidence" value="ECO:0007669"/>
    <property type="project" value="TreeGrafter"/>
</dbReference>
<protein>
    <submittedName>
        <fullName evidence="2">Uncharacterized protein</fullName>
    </submittedName>
</protein>
<dbReference type="Gene3D" id="1.10.472.10">
    <property type="entry name" value="Cyclin-like"/>
    <property type="match status" value="1"/>
</dbReference>
<accession>A0A284SCB2</accession>
<dbReference type="InterPro" id="IPR013922">
    <property type="entry name" value="Cyclin_PHO80-like"/>
</dbReference>
<dbReference type="InterPro" id="IPR036915">
    <property type="entry name" value="Cyclin-like_sf"/>
</dbReference>
<evidence type="ECO:0000313" key="3">
    <source>
        <dbReference type="Proteomes" id="UP000219338"/>
    </source>
</evidence>
<organism evidence="2 3">
    <name type="scientific">Armillaria ostoyae</name>
    <name type="common">Armillaria root rot fungus</name>
    <dbReference type="NCBI Taxonomy" id="47428"/>
    <lineage>
        <taxon>Eukaryota</taxon>
        <taxon>Fungi</taxon>
        <taxon>Dikarya</taxon>
        <taxon>Basidiomycota</taxon>
        <taxon>Agaricomycotina</taxon>
        <taxon>Agaricomycetes</taxon>
        <taxon>Agaricomycetidae</taxon>
        <taxon>Agaricales</taxon>
        <taxon>Marasmiineae</taxon>
        <taxon>Physalacriaceae</taxon>
        <taxon>Armillaria</taxon>
    </lineage>
</organism>
<dbReference type="PANTHER" id="PTHR15615:SF10">
    <property type="entry name" value="PHO85 CYCLIN-2-RELATED"/>
    <property type="match status" value="1"/>
</dbReference>
<dbReference type="GO" id="GO:0019901">
    <property type="term" value="F:protein kinase binding"/>
    <property type="evidence" value="ECO:0007669"/>
    <property type="project" value="InterPro"/>
</dbReference>
<feature type="region of interest" description="Disordered" evidence="1">
    <location>
        <begin position="196"/>
        <end position="215"/>
    </location>
</feature>
<sequence>MAYAIVNRYLYVVLRYSWTMEPPPVLAETCTSSLCQIPLIPNIGITPLIVDYVAYHVADMVNVTKSLPPAKPPINFVTFVASVLRHAGTRMIVVLAFLVYMDRVRPRIRIGPGEHALERVFLGALILASKAGYFDDITTKNIQWARYSAGLFGKRGIGVIEREFLAVLDFKLYITEIQLLGHASILHTMSSHLSSSCIPPPTSPSSESPVEDQVRRQPGTVDISQSIQCANQCPSMPVQFTLYEECVNLHSSSNKAFAWQLDTQLMPPAPSWTSDIGLYCPPSLSGDDAGKAVKFYGVDIRVEEDAGNTEGLFPAAEFDIPAGSSVEDAGKAESLSLSTVRFYGIDIPI</sequence>
<proteinExistence type="predicted"/>
<dbReference type="Proteomes" id="UP000219338">
    <property type="component" value="Unassembled WGS sequence"/>
</dbReference>
<reference evidence="3" key="1">
    <citation type="journal article" date="2017" name="Nat. Ecol. Evol.">
        <title>Genome expansion and lineage-specific genetic innovations in the forest pathogenic fungi Armillaria.</title>
        <authorList>
            <person name="Sipos G."/>
            <person name="Prasanna A.N."/>
            <person name="Walter M.C."/>
            <person name="O'Connor E."/>
            <person name="Balint B."/>
            <person name="Krizsan K."/>
            <person name="Kiss B."/>
            <person name="Hess J."/>
            <person name="Varga T."/>
            <person name="Slot J."/>
            <person name="Riley R."/>
            <person name="Boka B."/>
            <person name="Rigling D."/>
            <person name="Barry K."/>
            <person name="Lee J."/>
            <person name="Mihaltcheva S."/>
            <person name="LaButti K."/>
            <person name="Lipzen A."/>
            <person name="Waldron R."/>
            <person name="Moloney N.M."/>
            <person name="Sperisen C."/>
            <person name="Kredics L."/>
            <person name="Vagvoelgyi C."/>
            <person name="Patrignani A."/>
            <person name="Fitzpatrick D."/>
            <person name="Nagy I."/>
            <person name="Doyle S."/>
            <person name="Anderson J.B."/>
            <person name="Grigoriev I.V."/>
            <person name="Gueldener U."/>
            <person name="Muensterkoetter M."/>
            <person name="Nagy L.G."/>
        </authorList>
    </citation>
    <scope>NUCLEOTIDE SEQUENCE [LARGE SCALE GENOMIC DNA]</scope>
    <source>
        <strain evidence="3">C18/9</strain>
    </source>
</reference>
<dbReference type="GO" id="GO:0016538">
    <property type="term" value="F:cyclin-dependent protein serine/threonine kinase regulator activity"/>
    <property type="evidence" value="ECO:0007669"/>
    <property type="project" value="TreeGrafter"/>
</dbReference>
<dbReference type="STRING" id="47428.A0A284SCB2"/>
<dbReference type="GO" id="GO:0000307">
    <property type="term" value="C:cyclin-dependent protein kinase holoenzyme complex"/>
    <property type="evidence" value="ECO:0007669"/>
    <property type="project" value="TreeGrafter"/>
</dbReference>
<evidence type="ECO:0000313" key="2">
    <source>
        <dbReference type="EMBL" id="SJL18645.1"/>
    </source>
</evidence>
<evidence type="ECO:0000256" key="1">
    <source>
        <dbReference type="SAM" id="MobiDB-lite"/>
    </source>
</evidence>
<dbReference type="EMBL" id="FUEG01000065">
    <property type="protein sequence ID" value="SJL18645.1"/>
    <property type="molecule type" value="Genomic_DNA"/>
</dbReference>
<gene>
    <name evidence="2" type="ORF">ARMOST_22242</name>
</gene>
<dbReference type="CDD" id="cd20557">
    <property type="entry name" value="CYCLIN_ScPCL1-like"/>
    <property type="match status" value="1"/>
</dbReference>
<dbReference type="AlphaFoldDB" id="A0A284SCB2"/>
<name>A0A284SCB2_ARMOS</name>
<dbReference type="PANTHER" id="PTHR15615">
    <property type="match status" value="1"/>
</dbReference>
<dbReference type="SUPFAM" id="SSF47954">
    <property type="entry name" value="Cyclin-like"/>
    <property type="match status" value="1"/>
</dbReference>
<dbReference type="OrthoDB" id="10250320at2759"/>